<evidence type="ECO:0000313" key="3">
    <source>
        <dbReference type="Proteomes" id="UP001501725"/>
    </source>
</evidence>
<feature type="transmembrane region" description="Helical" evidence="1">
    <location>
        <begin position="54"/>
        <end position="72"/>
    </location>
</feature>
<comment type="caution">
    <text evidence="2">The sequence shown here is derived from an EMBL/GenBank/DDBJ whole genome shotgun (WGS) entry which is preliminary data.</text>
</comment>
<evidence type="ECO:0000256" key="1">
    <source>
        <dbReference type="SAM" id="Phobius"/>
    </source>
</evidence>
<dbReference type="RefSeq" id="WP_345256750.1">
    <property type="nucleotide sequence ID" value="NZ_BAABGY010000009.1"/>
</dbReference>
<gene>
    <name evidence="2" type="ORF">GCM10023184_31840</name>
</gene>
<reference evidence="3" key="1">
    <citation type="journal article" date="2019" name="Int. J. Syst. Evol. Microbiol.">
        <title>The Global Catalogue of Microorganisms (GCM) 10K type strain sequencing project: providing services to taxonomists for standard genome sequencing and annotation.</title>
        <authorList>
            <consortium name="The Broad Institute Genomics Platform"/>
            <consortium name="The Broad Institute Genome Sequencing Center for Infectious Disease"/>
            <person name="Wu L."/>
            <person name="Ma J."/>
        </authorList>
    </citation>
    <scope>NUCLEOTIDE SEQUENCE [LARGE SCALE GENOMIC DNA]</scope>
    <source>
        <strain evidence="3">JCM 17919</strain>
    </source>
</reference>
<keyword evidence="1" id="KW-1133">Transmembrane helix</keyword>
<keyword evidence="1" id="KW-0812">Transmembrane</keyword>
<protein>
    <recommendedName>
        <fullName evidence="4">DUF202 domain-containing protein</fullName>
    </recommendedName>
</protein>
<dbReference type="Proteomes" id="UP001501725">
    <property type="component" value="Unassembled WGS sequence"/>
</dbReference>
<keyword evidence="1" id="KW-0472">Membrane</keyword>
<evidence type="ECO:0008006" key="4">
    <source>
        <dbReference type="Google" id="ProtNLM"/>
    </source>
</evidence>
<sequence>MSVTEQYEERRRQQLGRARSLMNYVMGTVFCAFGAFFVYVYLTKTKIIGRPSTVLDLVIGLLVVGYGIWRIYRGYKKNYFNE</sequence>
<accession>A0ABP8HAF8</accession>
<proteinExistence type="predicted"/>
<evidence type="ECO:0000313" key="2">
    <source>
        <dbReference type="EMBL" id="GAA4336509.1"/>
    </source>
</evidence>
<organism evidence="2 3">
    <name type="scientific">Flaviaesturariibacter amylovorans</name>
    <dbReference type="NCBI Taxonomy" id="1084520"/>
    <lineage>
        <taxon>Bacteria</taxon>
        <taxon>Pseudomonadati</taxon>
        <taxon>Bacteroidota</taxon>
        <taxon>Chitinophagia</taxon>
        <taxon>Chitinophagales</taxon>
        <taxon>Chitinophagaceae</taxon>
        <taxon>Flaviaestuariibacter</taxon>
    </lineage>
</organism>
<name>A0ABP8HAF8_9BACT</name>
<keyword evidence="3" id="KW-1185">Reference proteome</keyword>
<feature type="transmembrane region" description="Helical" evidence="1">
    <location>
        <begin position="21"/>
        <end position="42"/>
    </location>
</feature>
<dbReference type="EMBL" id="BAABGY010000009">
    <property type="protein sequence ID" value="GAA4336509.1"/>
    <property type="molecule type" value="Genomic_DNA"/>
</dbReference>